<dbReference type="Proteomes" id="UP000321261">
    <property type="component" value="Unassembled WGS sequence"/>
</dbReference>
<reference evidence="4 5" key="1">
    <citation type="submission" date="2019-06" db="EMBL/GenBank/DDBJ databases">
        <title>Sequencing the genomes of 1000 actinobacteria strains.</title>
        <authorList>
            <person name="Klenk H.-P."/>
        </authorList>
    </citation>
    <scope>NUCLEOTIDE SEQUENCE [LARGE SCALE GENOMIC DNA]</scope>
    <source>
        <strain evidence="4 5">DSM 45671</strain>
    </source>
</reference>
<name>A0A561SMW1_9PSEU</name>
<dbReference type="NCBIfam" id="NF006119">
    <property type="entry name" value="PRK08264.1-5"/>
    <property type="match status" value="1"/>
</dbReference>
<organism evidence="4 5">
    <name type="scientific">Pseudonocardia hierapolitana</name>
    <dbReference type="NCBI Taxonomy" id="1128676"/>
    <lineage>
        <taxon>Bacteria</taxon>
        <taxon>Bacillati</taxon>
        <taxon>Actinomycetota</taxon>
        <taxon>Actinomycetes</taxon>
        <taxon>Pseudonocardiales</taxon>
        <taxon>Pseudonocardiaceae</taxon>
        <taxon>Pseudonocardia</taxon>
    </lineage>
</organism>
<dbReference type="Gene3D" id="3.40.50.720">
    <property type="entry name" value="NAD(P)-binding Rossmann-like Domain"/>
    <property type="match status" value="1"/>
</dbReference>
<dbReference type="InterPro" id="IPR020904">
    <property type="entry name" value="Sc_DH/Rdtase_CS"/>
</dbReference>
<dbReference type="SUPFAM" id="SSF51735">
    <property type="entry name" value="NAD(P)-binding Rossmann-fold domains"/>
    <property type="match status" value="1"/>
</dbReference>
<dbReference type="EMBL" id="VIWU01000001">
    <property type="protein sequence ID" value="TWF76199.1"/>
    <property type="molecule type" value="Genomic_DNA"/>
</dbReference>
<proteinExistence type="inferred from homology"/>
<gene>
    <name evidence="4" type="ORF">FHX44_112087</name>
</gene>
<dbReference type="PRINTS" id="PR00081">
    <property type="entry name" value="GDHRDH"/>
</dbReference>
<evidence type="ECO:0000256" key="1">
    <source>
        <dbReference type="ARBA" id="ARBA00006484"/>
    </source>
</evidence>
<comment type="caution">
    <text evidence="4">The sequence shown here is derived from an EMBL/GenBank/DDBJ whole genome shotgun (WGS) entry which is preliminary data.</text>
</comment>
<dbReference type="InterPro" id="IPR036291">
    <property type="entry name" value="NAD(P)-bd_dom_sf"/>
</dbReference>
<evidence type="ECO:0000313" key="4">
    <source>
        <dbReference type="EMBL" id="TWF76199.1"/>
    </source>
</evidence>
<sequence>MPAMEIENQIALVTGANRGIGRSLVAELQRRGAAKVYAAARRPETVDIPGAVPLRLDVTDDASVAEAAAVATDVTLVINNAGVATLAKLVDGPEADIRLEMETNYFGTLRMVRSFAPVLGANGGGAILNVLSVMAWTAYEHSNGYSASKAAAWALTNGVRLELAGQGTQVTGLAMASVDTDMMAWADGIEKTDPAEIARLAVDGVEAGAMEVLGDENTRRWKARLGEDPALLYPQLVGVRANASAGSSR</sequence>
<dbReference type="PANTHER" id="PTHR44169">
    <property type="entry name" value="NADPH-DEPENDENT 1-ACYLDIHYDROXYACETONE PHOSPHATE REDUCTASE"/>
    <property type="match status" value="1"/>
</dbReference>
<accession>A0A561SMW1</accession>
<evidence type="ECO:0000256" key="2">
    <source>
        <dbReference type="ARBA" id="ARBA00023002"/>
    </source>
</evidence>
<dbReference type="PROSITE" id="PS00061">
    <property type="entry name" value="ADH_SHORT"/>
    <property type="match status" value="1"/>
</dbReference>
<dbReference type="InterPro" id="IPR002347">
    <property type="entry name" value="SDR_fam"/>
</dbReference>
<dbReference type="PRINTS" id="PR00080">
    <property type="entry name" value="SDRFAMILY"/>
</dbReference>
<comment type="similarity">
    <text evidence="1 3">Belongs to the short-chain dehydrogenases/reductases (SDR) family.</text>
</comment>
<dbReference type="AlphaFoldDB" id="A0A561SMW1"/>
<keyword evidence="2" id="KW-0560">Oxidoreductase</keyword>
<evidence type="ECO:0000256" key="3">
    <source>
        <dbReference type="RuleBase" id="RU000363"/>
    </source>
</evidence>
<keyword evidence="5" id="KW-1185">Reference proteome</keyword>
<dbReference type="Pfam" id="PF00106">
    <property type="entry name" value="adh_short"/>
    <property type="match status" value="1"/>
</dbReference>
<evidence type="ECO:0000313" key="5">
    <source>
        <dbReference type="Proteomes" id="UP000321261"/>
    </source>
</evidence>
<protein>
    <submittedName>
        <fullName evidence="4">Short-subunit dehydrogenase</fullName>
    </submittedName>
</protein>
<dbReference type="GO" id="GO:0016491">
    <property type="term" value="F:oxidoreductase activity"/>
    <property type="evidence" value="ECO:0007669"/>
    <property type="project" value="UniProtKB-KW"/>
</dbReference>
<dbReference type="PANTHER" id="PTHR44169:SF6">
    <property type="entry name" value="NADPH-DEPENDENT 1-ACYLDIHYDROXYACETONE PHOSPHATE REDUCTASE"/>
    <property type="match status" value="1"/>
</dbReference>